<evidence type="ECO:0000313" key="1">
    <source>
        <dbReference type="EMBL" id="KKL46968.1"/>
    </source>
</evidence>
<feature type="non-terminal residue" evidence="1">
    <location>
        <position position="150"/>
    </location>
</feature>
<dbReference type="EMBL" id="LAZR01033841">
    <property type="protein sequence ID" value="KKL46968.1"/>
    <property type="molecule type" value="Genomic_DNA"/>
</dbReference>
<proteinExistence type="predicted"/>
<gene>
    <name evidence="1" type="ORF">LCGC14_2340240</name>
</gene>
<organism evidence="1">
    <name type="scientific">marine sediment metagenome</name>
    <dbReference type="NCBI Taxonomy" id="412755"/>
    <lineage>
        <taxon>unclassified sequences</taxon>
        <taxon>metagenomes</taxon>
        <taxon>ecological metagenomes</taxon>
    </lineage>
</organism>
<protein>
    <submittedName>
        <fullName evidence="1">Uncharacterized protein</fullName>
    </submittedName>
</protein>
<comment type="caution">
    <text evidence="1">The sequence shown here is derived from an EMBL/GenBank/DDBJ whole genome shotgun (WGS) entry which is preliminary data.</text>
</comment>
<sequence length="150" mass="16686">MPILISAKARQKGCTVSRAGIGLPQPVVQQTGWRQGRDKVEIGYIPDAKVILIGKPSESEDSFLVAYANTRSKTGARIACQSFCRSYLQAVVVLPKRNLIPVIFDDEKWCTALFLEDLPWETEEFTKKGVEAVNNKTVGVYELLGRRTTV</sequence>
<name>A0A0F9CC48_9ZZZZ</name>
<reference evidence="1" key="1">
    <citation type="journal article" date="2015" name="Nature">
        <title>Complex archaea that bridge the gap between prokaryotes and eukaryotes.</title>
        <authorList>
            <person name="Spang A."/>
            <person name="Saw J.H."/>
            <person name="Jorgensen S.L."/>
            <person name="Zaremba-Niedzwiedzka K."/>
            <person name="Martijn J."/>
            <person name="Lind A.E."/>
            <person name="van Eijk R."/>
            <person name="Schleper C."/>
            <person name="Guy L."/>
            <person name="Ettema T.J."/>
        </authorList>
    </citation>
    <scope>NUCLEOTIDE SEQUENCE</scope>
</reference>
<dbReference type="AlphaFoldDB" id="A0A0F9CC48"/>
<accession>A0A0F9CC48</accession>